<name>A0A2T4SU69_STAGA</name>
<dbReference type="AlphaFoldDB" id="A0A2T4SU69"/>
<dbReference type="Gene3D" id="1.10.260.40">
    <property type="entry name" value="lambda repressor-like DNA-binding domains"/>
    <property type="match status" value="1"/>
</dbReference>
<proteinExistence type="predicted"/>
<accession>A0A2T4SU69</accession>
<dbReference type="EMBL" id="QXRZ01000017">
    <property type="protein sequence ID" value="RIL41050.1"/>
    <property type="molecule type" value="Genomic_DNA"/>
</dbReference>
<comment type="caution">
    <text evidence="1">The sequence shown here is derived from an EMBL/GenBank/DDBJ whole genome shotgun (WGS) entry which is preliminary data.</text>
</comment>
<dbReference type="RefSeq" id="WP_107512056.1">
    <property type="nucleotide sequence ID" value="NZ_JAIBNG010000003.1"/>
</dbReference>
<dbReference type="SUPFAM" id="SSF47413">
    <property type="entry name" value="lambda repressor-like DNA-binding domains"/>
    <property type="match status" value="1"/>
</dbReference>
<dbReference type="Proteomes" id="UP000283576">
    <property type="component" value="Unassembled WGS sequence"/>
</dbReference>
<gene>
    <name evidence="1" type="ORF">BUZ01_13635</name>
</gene>
<dbReference type="InterPro" id="IPR010982">
    <property type="entry name" value="Lambda_DNA-bd_dom_sf"/>
</dbReference>
<protein>
    <submittedName>
        <fullName evidence="1">XRE family transcriptional regulator</fullName>
    </submittedName>
</protein>
<sequence>MRERSEFVENKIKELGYNTRSFANEIGVSYTTLRSMLERNFEGAKIENVIAVAKGINVTVEYLYNLGTEFEEVEAAHSDGGLTEDQVNLLKDILKNYED</sequence>
<evidence type="ECO:0000313" key="1">
    <source>
        <dbReference type="EMBL" id="RIL41050.1"/>
    </source>
</evidence>
<dbReference type="GO" id="GO:0003677">
    <property type="term" value="F:DNA binding"/>
    <property type="evidence" value="ECO:0007669"/>
    <property type="project" value="InterPro"/>
</dbReference>
<organism evidence="1 2">
    <name type="scientific">Staphylococcus gallinarum</name>
    <dbReference type="NCBI Taxonomy" id="1293"/>
    <lineage>
        <taxon>Bacteria</taxon>
        <taxon>Bacillati</taxon>
        <taxon>Bacillota</taxon>
        <taxon>Bacilli</taxon>
        <taxon>Bacillales</taxon>
        <taxon>Staphylococcaceae</taxon>
        <taxon>Staphylococcus</taxon>
    </lineage>
</organism>
<evidence type="ECO:0000313" key="2">
    <source>
        <dbReference type="Proteomes" id="UP000283576"/>
    </source>
</evidence>
<reference evidence="1 2" key="1">
    <citation type="journal article" date="2016" name="Front. Microbiol.">
        <title>Comprehensive Phylogenetic Analysis of Bovine Non-aureus Staphylococci Species Based on Whole-Genome Sequencing.</title>
        <authorList>
            <person name="Naushad S."/>
            <person name="Barkema H.W."/>
            <person name="Luby C."/>
            <person name="Condas L.A."/>
            <person name="Nobrega D.B."/>
            <person name="Carson D.A."/>
            <person name="De Buck J."/>
        </authorList>
    </citation>
    <scope>NUCLEOTIDE SEQUENCE [LARGE SCALE GENOMIC DNA]</scope>
    <source>
        <strain evidence="1 2">SNUC 1388</strain>
    </source>
</reference>